<evidence type="ECO:0000256" key="6">
    <source>
        <dbReference type="ARBA" id="ARBA00022989"/>
    </source>
</evidence>
<feature type="transmembrane region" description="Helical" evidence="8">
    <location>
        <begin position="367"/>
        <end position="389"/>
    </location>
</feature>
<keyword evidence="4" id="KW-0997">Cell inner membrane</keyword>
<sequence>MNSVLTSSSLPAFTPVPALVGGIMISSAVNGLLGLTGTVFGISGFIHKSADTFISFAPGPPDSIQSHNTNKRTKKGVAVAVTSGLVLGGTILGLFKQGIEGGLGVQLFDPIVNQDTPGNLGIVATLTAGFLIGLGTKLGSGCTSGHFLCGISRLSQRSIAATAAFFSIATFIHLATTSVEAAIPAVQSSVPVSRIILVLLALQFPLVVYEFVAPAIATKFEASDGGASHYYASLLGSFAAGVHFAFGLGLTGMLRPTKVLGFLNLSPARFANGSWDPSLGLVAVGGILPLSFYWFYNVKPRVEAATGGSDKCHSNWKVAGAGSEERNDTDPLIACAKGAGGELSNQPLFYQACEWTVPTSKQITAKLIIGGATFGVGWGLTGLCPGPVLVNFGTGRDTKHLGLFLAAIVAGGLFGGGIETSLESRGGISI</sequence>
<dbReference type="InterPro" id="IPR046513">
    <property type="entry name" value="DUF6691"/>
</dbReference>
<feature type="transmembrane region" description="Helical" evidence="8">
    <location>
        <begin position="77"/>
        <end position="99"/>
    </location>
</feature>
<feature type="transmembrane region" description="Helical" evidence="8">
    <location>
        <begin position="20"/>
        <end position="46"/>
    </location>
</feature>
<proteinExistence type="predicted"/>
<evidence type="ECO:0000256" key="5">
    <source>
        <dbReference type="ARBA" id="ARBA00022692"/>
    </source>
</evidence>
<comment type="caution">
    <text evidence="9">The sequence shown here is derived from an EMBL/GenBank/DDBJ whole genome shotgun (WGS) entry which is preliminary data.</text>
</comment>
<dbReference type="Pfam" id="PF20398">
    <property type="entry name" value="DUF6691"/>
    <property type="match status" value="2"/>
</dbReference>
<feature type="transmembrane region" description="Helical" evidence="8">
    <location>
        <begin position="159"/>
        <end position="183"/>
    </location>
</feature>
<evidence type="ECO:0000256" key="2">
    <source>
        <dbReference type="ARBA" id="ARBA00022448"/>
    </source>
</evidence>
<evidence type="ECO:0000256" key="1">
    <source>
        <dbReference type="ARBA" id="ARBA00004429"/>
    </source>
</evidence>
<evidence type="ECO:0000256" key="3">
    <source>
        <dbReference type="ARBA" id="ARBA00022475"/>
    </source>
</evidence>
<accession>A0AAV9WYW9</accession>
<evidence type="ECO:0000313" key="9">
    <source>
        <dbReference type="EMBL" id="KAK6529160.1"/>
    </source>
</evidence>
<evidence type="ECO:0000256" key="7">
    <source>
        <dbReference type="ARBA" id="ARBA00023136"/>
    </source>
</evidence>
<keyword evidence="6 8" id="KW-1133">Transmembrane helix</keyword>
<gene>
    <name evidence="9" type="ORF">TWF694_004372</name>
</gene>
<keyword evidence="7 8" id="KW-0472">Membrane</keyword>
<protein>
    <recommendedName>
        <fullName evidence="11">Sulphur transport domain-containing protein</fullName>
    </recommendedName>
</protein>
<feature type="transmembrane region" description="Helical" evidence="8">
    <location>
        <begin position="401"/>
        <end position="422"/>
    </location>
</feature>
<reference evidence="9 10" key="1">
    <citation type="submission" date="2019-10" db="EMBL/GenBank/DDBJ databases">
        <authorList>
            <person name="Palmer J.M."/>
        </authorList>
    </citation>
    <scope>NUCLEOTIDE SEQUENCE [LARGE SCALE GENOMIC DNA]</scope>
    <source>
        <strain evidence="9 10">TWF694</strain>
    </source>
</reference>
<dbReference type="GO" id="GO:0005886">
    <property type="term" value="C:plasma membrane"/>
    <property type="evidence" value="ECO:0007669"/>
    <property type="project" value="UniProtKB-SubCell"/>
</dbReference>
<dbReference type="InterPro" id="IPR007272">
    <property type="entry name" value="Sulf_transp_TsuA/YedE"/>
</dbReference>
<feature type="transmembrane region" description="Helical" evidence="8">
    <location>
        <begin position="274"/>
        <end position="296"/>
    </location>
</feature>
<dbReference type="AlphaFoldDB" id="A0AAV9WYW9"/>
<keyword evidence="5 8" id="KW-0812">Transmembrane</keyword>
<feature type="transmembrane region" description="Helical" evidence="8">
    <location>
        <begin position="119"/>
        <end position="138"/>
    </location>
</feature>
<dbReference type="Proteomes" id="UP001365542">
    <property type="component" value="Unassembled WGS sequence"/>
</dbReference>
<feature type="transmembrane region" description="Helical" evidence="8">
    <location>
        <begin position="230"/>
        <end position="254"/>
    </location>
</feature>
<organism evidence="9 10">
    <name type="scientific">Orbilia ellipsospora</name>
    <dbReference type="NCBI Taxonomy" id="2528407"/>
    <lineage>
        <taxon>Eukaryota</taxon>
        <taxon>Fungi</taxon>
        <taxon>Dikarya</taxon>
        <taxon>Ascomycota</taxon>
        <taxon>Pezizomycotina</taxon>
        <taxon>Orbiliomycetes</taxon>
        <taxon>Orbiliales</taxon>
        <taxon>Orbiliaceae</taxon>
        <taxon>Orbilia</taxon>
    </lineage>
</organism>
<evidence type="ECO:0008006" key="11">
    <source>
        <dbReference type="Google" id="ProtNLM"/>
    </source>
</evidence>
<keyword evidence="10" id="KW-1185">Reference proteome</keyword>
<evidence type="ECO:0000256" key="8">
    <source>
        <dbReference type="SAM" id="Phobius"/>
    </source>
</evidence>
<evidence type="ECO:0000256" key="4">
    <source>
        <dbReference type="ARBA" id="ARBA00022519"/>
    </source>
</evidence>
<keyword evidence="3" id="KW-1003">Cell membrane</keyword>
<evidence type="ECO:0000313" key="10">
    <source>
        <dbReference type="Proteomes" id="UP001365542"/>
    </source>
</evidence>
<dbReference type="EMBL" id="JAVHJO010000014">
    <property type="protein sequence ID" value="KAK6529160.1"/>
    <property type="molecule type" value="Genomic_DNA"/>
</dbReference>
<dbReference type="PANTHER" id="PTHR30574">
    <property type="entry name" value="INNER MEMBRANE PROTEIN YEDE"/>
    <property type="match status" value="1"/>
</dbReference>
<name>A0AAV9WYW9_9PEZI</name>
<feature type="transmembrane region" description="Helical" evidence="8">
    <location>
        <begin position="195"/>
        <end position="218"/>
    </location>
</feature>
<keyword evidence="2" id="KW-0813">Transport</keyword>
<dbReference type="PANTHER" id="PTHR30574:SF1">
    <property type="entry name" value="SULPHUR TRANSPORT DOMAIN-CONTAINING PROTEIN"/>
    <property type="match status" value="1"/>
</dbReference>
<comment type="subcellular location">
    <subcellularLocation>
        <location evidence="1">Cell inner membrane</location>
        <topology evidence="1">Multi-pass membrane protein</topology>
    </subcellularLocation>
</comment>